<reference evidence="4 5" key="2">
    <citation type="journal article" date="2012" name="BMC Genomics">
        <title>Comparative genomic analysis of Geobacter sulfurreducens KN400, a strain with enhanced capacity for extracellular electron transfer and electricity production.</title>
        <authorList>
            <person name="Butler J.E."/>
            <person name="Young N.D."/>
            <person name="Aklujkar M."/>
            <person name="Lovley D.R."/>
        </authorList>
    </citation>
    <scope>NUCLEOTIDE SEQUENCE [LARGE SCALE GENOMIC DNA]</scope>
    <source>
        <strain evidence="5">ATCC 51573 / DSM 12127 / PCA</strain>
    </source>
</reference>
<dbReference type="SUPFAM" id="SSF52540">
    <property type="entry name" value="P-loop containing nucleoside triphosphate hydrolases"/>
    <property type="match status" value="1"/>
</dbReference>
<dbReference type="InterPro" id="IPR002078">
    <property type="entry name" value="Sigma_54_int"/>
</dbReference>
<dbReference type="PROSITE" id="PS50045">
    <property type="entry name" value="SIGMA54_INTERACT_4"/>
    <property type="match status" value="1"/>
</dbReference>
<dbReference type="EMBL" id="AE017180">
    <property type="protein sequence ID" value="AAR36423.1"/>
    <property type="molecule type" value="Genomic_DNA"/>
</dbReference>
<dbReference type="InterPro" id="IPR027417">
    <property type="entry name" value="P-loop_NTPase"/>
</dbReference>
<dbReference type="EnsemblBacteria" id="AAR36423">
    <property type="protein sequence ID" value="AAR36423"/>
    <property type="gene ID" value="GSU3031"/>
</dbReference>
<dbReference type="GO" id="GO:0000987">
    <property type="term" value="F:cis-regulatory region sequence-specific DNA binding"/>
    <property type="evidence" value="ECO:0000318"/>
    <property type="project" value="GO_Central"/>
</dbReference>
<dbReference type="InParanoid" id="Q748H1"/>
<dbReference type="OrthoDB" id="9814761at2"/>
<dbReference type="Pfam" id="PF00158">
    <property type="entry name" value="Sigma54_activat"/>
    <property type="match status" value="1"/>
</dbReference>
<dbReference type="SMART" id="SM00382">
    <property type="entry name" value="AAA"/>
    <property type="match status" value="1"/>
</dbReference>
<accession>Q748H1</accession>
<evidence type="ECO:0000313" key="5">
    <source>
        <dbReference type="Proteomes" id="UP000000577"/>
    </source>
</evidence>
<protein>
    <submittedName>
        <fullName evidence="4">Sigma-54-dependent transcriptional regulator</fullName>
    </submittedName>
</protein>
<dbReference type="PATRIC" id="fig|243231.5.peg.3056"/>
<feature type="domain" description="Sigma-54 factor interaction" evidence="3">
    <location>
        <begin position="168"/>
        <end position="431"/>
    </location>
</feature>
<dbReference type="GO" id="GO:0005524">
    <property type="term" value="F:ATP binding"/>
    <property type="evidence" value="ECO:0007669"/>
    <property type="project" value="UniProtKB-KW"/>
</dbReference>
<dbReference type="Pfam" id="PF25601">
    <property type="entry name" value="AAA_lid_14"/>
    <property type="match status" value="1"/>
</dbReference>
<organism evidence="4 5">
    <name type="scientific">Geobacter sulfurreducens (strain ATCC 51573 / DSM 12127 / PCA)</name>
    <dbReference type="NCBI Taxonomy" id="243231"/>
    <lineage>
        <taxon>Bacteria</taxon>
        <taxon>Pseudomonadati</taxon>
        <taxon>Thermodesulfobacteriota</taxon>
        <taxon>Desulfuromonadia</taxon>
        <taxon>Geobacterales</taxon>
        <taxon>Geobacteraceae</taxon>
        <taxon>Geobacter</taxon>
    </lineage>
</organism>
<keyword evidence="1" id="KW-0547">Nucleotide-binding</keyword>
<proteinExistence type="predicted"/>
<dbReference type="GO" id="GO:0032993">
    <property type="term" value="C:protein-DNA complex"/>
    <property type="evidence" value="ECO:0000318"/>
    <property type="project" value="GO_Central"/>
</dbReference>
<dbReference type="PANTHER" id="PTHR32071:SF122">
    <property type="entry name" value="SIGMA FACTOR"/>
    <property type="match status" value="1"/>
</dbReference>
<dbReference type="GO" id="GO:0045893">
    <property type="term" value="P:positive regulation of DNA-templated transcription"/>
    <property type="evidence" value="ECO:0000318"/>
    <property type="project" value="GO_Central"/>
</dbReference>
<dbReference type="InterPro" id="IPR058031">
    <property type="entry name" value="AAA_lid_NorR"/>
</dbReference>
<dbReference type="AlphaFoldDB" id="Q748H1"/>
<dbReference type="STRING" id="243231.GSU3031"/>
<evidence type="ECO:0000256" key="1">
    <source>
        <dbReference type="ARBA" id="ARBA00022741"/>
    </source>
</evidence>
<dbReference type="Gene3D" id="3.40.50.300">
    <property type="entry name" value="P-loop containing nucleotide triphosphate hydrolases"/>
    <property type="match status" value="1"/>
</dbReference>
<reference evidence="4 5" key="1">
    <citation type="journal article" date="2003" name="Science">
        <title>Genome of Geobacter sulfurreducens: metal reduction in subsurface environments.</title>
        <authorList>
            <person name="Methe B.A."/>
            <person name="Nelson K.E."/>
            <person name="Eisen J.A."/>
            <person name="Paulsen I.T."/>
            <person name="Nelson W."/>
            <person name="Heidelberg J.F."/>
            <person name="Wu D."/>
            <person name="Wu M."/>
            <person name="Ward N."/>
            <person name="Beanan M.J."/>
            <person name="Dodson R.J."/>
            <person name="Madupu R."/>
            <person name="Brinkac L.M."/>
            <person name="Daugherty S.C."/>
            <person name="DeBoy R.T."/>
            <person name="Durkin A.S."/>
            <person name="Gwinn M."/>
            <person name="Kolonay J.F."/>
            <person name="Sullivan S.A."/>
            <person name="Haft D.H."/>
            <person name="Selengut J."/>
            <person name="Davidsen T.M."/>
            <person name="Zafar N."/>
            <person name="White O."/>
            <person name="Tran B."/>
            <person name="Romero C."/>
            <person name="Forberger H.A."/>
            <person name="Weidman J."/>
            <person name="Khouri H."/>
            <person name="Feldblyum T.V."/>
            <person name="Utterback T.R."/>
            <person name="Van Aken S.E."/>
            <person name="Lovley D.R."/>
            <person name="Fraser C.M."/>
        </authorList>
    </citation>
    <scope>NUCLEOTIDE SEQUENCE [LARGE SCALE GENOMIC DNA]</scope>
    <source>
        <strain evidence="5">ATCC 51573 / DSM 12127 / PCA</strain>
    </source>
</reference>
<dbReference type="GO" id="GO:0001216">
    <property type="term" value="F:DNA-binding transcription activator activity"/>
    <property type="evidence" value="ECO:0000318"/>
    <property type="project" value="GO_Central"/>
</dbReference>
<dbReference type="Proteomes" id="UP000000577">
    <property type="component" value="Chromosome"/>
</dbReference>
<evidence type="ECO:0000256" key="2">
    <source>
        <dbReference type="ARBA" id="ARBA00022840"/>
    </source>
</evidence>
<keyword evidence="2" id="KW-0067">ATP-binding</keyword>
<sequence length="511" mass="58212">MTFNAYILYIKCMTRLTAILHSEREFFSRVARAAFLNPFSESRDELDQSLAGNDVDRKGALDAAIARVADRSAALREALSGSLTRVPVSERETIRTVLLFDLYHRFLDDFDRLIRDQAAAGDTPCPVPFAGKFQAAFDEAGFPGGESRRYLALFYQIRRAFYFIREGLAGSSASLRRVREHLWQTLFTHNIRWFEQHLWDRMEDFSVLILGETGTGKGTAAAAIGRSGFIPFDPGSGRFSESFTRNFLAVNLSQYPEGILESELFGHRKGAFTGAIDHHEGVFSRCTPHGAIFLDEIGEVSLPVQVKLLQVVQERIFSPVGSHQRLRFSGRLIAATNRDLTRLRQEGAFRDDFYYRLCSDVITIPPLRQRVRERPEELNELIAGILRRLAGAAPDKEVQVLRRAIERDVGKEYHWPGNVRELEQAVRRVLVTGHYRGEAKPEPAGDLPRYLKEAAERECDAQELLAGYCRLLYERHGTFEEVARRANLDRRTVKKYLQREQCARGDNRGRP</sequence>
<dbReference type="InterPro" id="IPR003593">
    <property type="entry name" value="AAA+_ATPase"/>
</dbReference>
<dbReference type="HOGENOM" id="CLU_555320_0_0_7"/>
<dbReference type="Gene3D" id="1.10.8.60">
    <property type="match status" value="1"/>
</dbReference>
<evidence type="ECO:0000313" key="4">
    <source>
        <dbReference type="EMBL" id="AAR36423.1"/>
    </source>
</evidence>
<dbReference type="SMR" id="Q748H1"/>
<dbReference type="KEGG" id="gsu:GSU3031"/>
<dbReference type="PANTHER" id="PTHR32071">
    <property type="entry name" value="TRANSCRIPTIONAL REGULATORY PROTEIN"/>
    <property type="match status" value="1"/>
</dbReference>
<gene>
    <name evidence="4" type="ordered locus">GSU3031</name>
</gene>
<name>Q748H1_GEOSL</name>
<keyword evidence="5" id="KW-1185">Reference proteome</keyword>
<dbReference type="CDD" id="cd00009">
    <property type="entry name" value="AAA"/>
    <property type="match status" value="1"/>
</dbReference>
<dbReference type="eggNOG" id="COG3829">
    <property type="taxonomic scope" value="Bacteria"/>
</dbReference>
<evidence type="ECO:0000259" key="3">
    <source>
        <dbReference type="PROSITE" id="PS50045"/>
    </source>
</evidence>